<comment type="function">
    <text evidence="5">Effector that suppresses plant defense responses during pathogen infection.</text>
</comment>
<dbReference type="OrthoDB" id="92060at2759"/>
<reference evidence="6 7" key="1">
    <citation type="submission" date="2013-11" db="EMBL/GenBank/DDBJ databases">
        <title>The Genome Sequence of Phytophthora parasitica P10297.</title>
        <authorList>
            <consortium name="The Broad Institute Genomics Platform"/>
            <person name="Russ C."/>
            <person name="Tyler B."/>
            <person name="Panabieres F."/>
            <person name="Shan W."/>
            <person name="Tripathy S."/>
            <person name="Grunwald N."/>
            <person name="Machado M."/>
            <person name="Johnson C.S."/>
            <person name="Walker B."/>
            <person name="Young S.K."/>
            <person name="Zeng Q."/>
            <person name="Gargeya S."/>
            <person name="Fitzgerald M."/>
            <person name="Haas B."/>
            <person name="Abouelleil A."/>
            <person name="Allen A.W."/>
            <person name="Alvarado L."/>
            <person name="Arachchi H.M."/>
            <person name="Berlin A.M."/>
            <person name="Chapman S.B."/>
            <person name="Gainer-Dewar J."/>
            <person name="Goldberg J."/>
            <person name="Griggs A."/>
            <person name="Gujja S."/>
            <person name="Hansen M."/>
            <person name="Howarth C."/>
            <person name="Imamovic A."/>
            <person name="Ireland A."/>
            <person name="Larimer J."/>
            <person name="McCowan C."/>
            <person name="Murphy C."/>
            <person name="Pearson M."/>
            <person name="Poon T.W."/>
            <person name="Priest M."/>
            <person name="Roberts A."/>
            <person name="Saif S."/>
            <person name="Shea T."/>
            <person name="Sisk P."/>
            <person name="Sykes S."/>
            <person name="Wortman J."/>
            <person name="Nusbaum C."/>
            <person name="Birren B."/>
        </authorList>
    </citation>
    <scope>NUCLEOTIDE SEQUENCE [LARGE SCALE GENOMIC DNA]</scope>
    <source>
        <strain evidence="6 7">P10297</strain>
    </source>
</reference>
<evidence type="ECO:0000256" key="1">
    <source>
        <dbReference type="ARBA" id="ARBA00004613"/>
    </source>
</evidence>
<evidence type="ECO:0000313" key="7">
    <source>
        <dbReference type="Proteomes" id="UP000018948"/>
    </source>
</evidence>
<name>W3A3D7_PHYNI</name>
<organism evidence="6 7">
    <name type="scientific">Phytophthora nicotianae P10297</name>
    <dbReference type="NCBI Taxonomy" id="1317064"/>
    <lineage>
        <taxon>Eukaryota</taxon>
        <taxon>Sar</taxon>
        <taxon>Stramenopiles</taxon>
        <taxon>Oomycota</taxon>
        <taxon>Peronosporomycetes</taxon>
        <taxon>Peronosporales</taxon>
        <taxon>Peronosporaceae</taxon>
        <taxon>Phytophthora</taxon>
    </lineage>
</organism>
<comment type="subcellular location">
    <subcellularLocation>
        <location evidence="1 5">Secreted</location>
    </subcellularLocation>
</comment>
<evidence type="ECO:0000256" key="5">
    <source>
        <dbReference type="RuleBase" id="RU367124"/>
    </source>
</evidence>
<dbReference type="InterPro" id="IPR031825">
    <property type="entry name" value="RXLR"/>
</dbReference>
<keyword evidence="3 5" id="KW-0964">Secreted</keyword>
<protein>
    <recommendedName>
        <fullName evidence="5">RxLR effector protein</fullName>
    </recommendedName>
</protein>
<feature type="chain" id="PRO_5044990238" description="RxLR effector protein" evidence="5">
    <location>
        <begin position="19"/>
        <end position="169"/>
    </location>
</feature>
<evidence type="ECO:0000256" key="2">
    <source>
        <dbReference type="ARBA" id="ARBA00010400"/>
    </source>
</evidence>
<feature type="signal peptide" evidence="5">
    <location>
        <begin position="1"/>
        <end position="18"/>
    </location>
</feature>
<comment type="similarity">
    <text evidence="2 5">Belongs to the RxLR effector family.</text>
</comment>
<comment type="caution">
    <text evidence="6">The sequence shown here is derived from an EMBL/GenBank/DDBJ whole genome shotgun (WGS) entry which is preliminary data.</text>
</comment>
<keyword evidence="4 5" id="KW-0732">Signal</keyword>
<accession>W3A3D7</accession>
<sequence>MRSTGLLMAAALVSVSYSALSTNHGGDQMTIPAFVSPDQARPLNANHATGMEEMRYLHVQPTSQDEERDVSILSKLTKELMDDILKTKETQRNFFASLKEADLSVASVKQKILELAPHDEMYMTIVHLYTQFRNGKPLSATYIHNPLEFAKANKDFSSWRAYVMSLLKE</sequence>
<dbReference type="Proteomes" id="UP000018948">
    <property type="component" value="Unassembled WGS sequence"/>
</dbReference>
<evidence type="ECO:0000256" key="3">
    <source>
        <dbReference type="ARBA" id="ARBA00022525"/>
    </source>
</evidence>
<evidence type="ECO:0000256" key="4">
    <source>
        <dbReference type="ARBA" id="ARBA00022729"/>
    </source>
</evidence>
<comment type="domain">
    <text evidence="5">The RxLR-dEER motif acts to carry the protein into the host cell cytoplasm through binding to cell surface phosphatidylinositol-3-phosphate.</text>
</comment>
<dbReference type="Pfam" id="PF16810">
    <property type="entry name" value="RXLR"/>
    <property type="match status" value="1"/>
</dbReference>
<dbReference type="EMBL" id="ANIY01000264">
    <property type="protein sequence ID" value="ETP53710.1"/>
    <property type="molecule type" value="Genomic_DNA"/>
</dbReference>
<gene>
    <name evidence="6" type="ORF">F442_01408</name>
</gene>
<evidence type="ECO:0000313" key="6">
    <source>
        <dbReference type="EMBL" id="ETP53710.1"/>
    </source>
</evidence>
<dbReference type="AlphaFoldDB" id="W3A3D7"/>
<proteinExistence type="inferred from homology"/>